<keyword evidence="3" id="KW-1185">Reference proteome</keyword>
<accession>A0A1T0CCZ8</accession>
<dbReference type="SUPFAM" id="SSF89447">
    <property type="entry name" value="AbrB/MazE/MraZ-like"/>
    <property type="match status" value="1"/>
</dbReference>
<dbReference type="STRING" id="90241.B0682_07370"/>
<evidence type="ECO:0000313" key="3">
    <source>
        <dbReference type="Proteomes" id="UP000191094"/>
    </source>
</evidence>
<reference evidence="2 3" key="1">
    <citation type="submission" date="2017-02" db="EMBL/GenBank/DDBJ databases">
        <title>Draft genome sequence of Moraxella lincolnii CCUG 9405T type strain.</title>
        <authorList>
            <person name="Salva-Serra F."/>
            <person name="Engstrom-Jakobsson H."/>
            <person name="Thorell K."/>
            <person name="Jaen-Luchoro D."/>
            <person name="Gonzales-Siles L."/>
            <person name="Karlsson R."/>
            <person name="Yazdan S."/>
            <person name="Boulund F."/>
            <person name="Johnning A."/>
            <person name="Engstrand L."/>
            <person name="Kristiansson E."/>
            <person name="Moore E."/>
        </authorList>
    </citation>
    <scope>NUCLEOTIDE SEQUENCE [LARGE SCALE GENOMIC DNA]</scope>
    <source>
        <strain evidence="2 3">CCUG 9405</strain>
    </source>
</reference>
<dbReference type="Proteomes" id="UP000191094">
    <property type="component" value="Unassembled WGS sequence"/>
</dbReference>
<name>A0A1T0CCZ8_9GAMM</name>
<gene>
    <name evidence="2" type="ORF">B0682_07370</name>
</gene>
<dbReference type="AlphaFoldDB" id="A0A1T0CCZ8"/>
<protein>
    <recommendedName>
        <fullName evidence="1">SpoVT-AbrB domain-containing protein</fullName>
    </recommendedName>
</protein>
<organism evidence="2 3">
    <name type="scientific">Lwoffella lincolnii</name>
    <dbReference type="NCBI Taxonomy" id="90241"/>
    <lineage>
        <taxon>Bacteria</taxon>
        <taxon>Pseudomonadati</taxon>
        <taxon>Pseudomonadota</taxon>
        <taxon>Gammaproteobacteria</taxon>
        <taxon>Moraxellales</taxon>
        <taxon>Moraxellaceae</taxon>
        <taxon>Lwoffella</taxon>
    </lineage>
</organism>
<dbReference type="InterPro" id="IPR037914">
    <property type="entry name" value="SpoVT-AbrB_sf"/>
</dbReference>
<dbReference type="Gene3D" id="2.10.260.10">
    <property type="match status" value="1"/>
</dbReference>
<dbReference type="EMBL" id="MUYT01000009">
    <property type="protein sequence ID" value="OOS20212.1"/>
    <property type="molecule type" value="Genomic_DNA"/>
</dbReference>
<sequence>MTQVILHEHNQITLPPVIAKQANIQPSDTLNISYDNGIIQLKPNNLKQNEPFDIMALFGCANGTYGKTTQEIDAYVANERLSWD</sequence>
<dbReference type="GO" id="GO:0003677">
    <property type="term" value="F:DNA binding"/>
    <property type="evidence" value="ECO:0007669"/>
    <property type="project" value="InterPro"/>
</dbReference>
<dbReference type="OrthoDB" id="7064356at2"/>
<dbReference type="InterPro" id="IPR007159">
    <property type="entry name" value="SpoVT-AbrB_dom"/>
</dbReference>
<proteinExistence type="predicted"/>
<comment type="caution">
    <text evidence="2">The sequence shown here is derived from an EMBL/GenBank/DDBJ whole genome shotgun (WGS) entry which is preliminary data.</text>
</comment>
<evidence type="ECO:0000259" key="1">
    <source>
        <dbReference type="Pfam" id="PF04014"/>
    </source>
</evidence>
<dbReference type="Pfam" id="PF04014">
    <property type="entry name" value="MazE_antitoxin"/>
    <property type="match status" value="1"/>
</dbReference>
<evidence type="ECO:0000313" key="2">
    <source>
        <dbReference type="EMBL" id="OOS20212.1"/>
    </source>
</evidence>
<dbReference type="RefSeq" id="WP_078307854.1">
    <property type="nucleotide sequence ID" value="NZ_CP147511.1"/>
</dbReference>
<feature type="domain" description="SpoVT-AbrB" evidence="1">
    <location>
        <begin position="10"/>
        <end position="43"/>
    </location>
</feature>